<dbReference type="Proteomes" id="UP000031166">
    <property type="component" value="Unassembled WGS sequence"/>
</dbReference>
<name>A0A0B4DQ96_9CAUL</name>
<dbReference type="AlphaFoldDB" id="A0A0B4DQ96"/>
<protein>
    <submittedName>
        <fullName evidence="1">Uncharacterized protein</fullName>
    </submittedName>
</protein>
<evidence type="ECO:0000313" key="2">
    <source>
        <dbReference type="Proteomes" id="UP000031166"/>
    </source>
</evidence>
<evidence type="ECO:0000313" key="1">
    <source>
        <dbReference type="EMBL" id="KIC56418.1"/>
    </source>
</evidence>
<organism evidence="1 2">
    <name type="scientific">Brevundimonas nasdae</name>
    <dbReference type="NCBI Taxonomy" id="172043"/>
    <lineage>
        <taxon>Bacteria</taxon>
        <taxon>Pseudomonadati</taxon>
        <taxon>Pseudomonadota</taxon>
        <taxon>Alphaproteobacteria</taxon>
        <taxon>Caulobacterales</taxon>
        <taxon>Caulobacteraceae</taxon>
        <taxon>Brevundimonas</taxon>
    </lineage>
</organism>
<gene>
    <name evidence="1" type="ORF">RM53_12390</name>
</gene>
<proteinExistence type="predicted"/>
<reference evidence="1 2" key="1">
    <citation type="submission" date="2014-12" db="EMBL/GenBank/DDBJ databases">
        <title>Genome sequencing of Brevundimonas nasdae TPW30.</title>
        <authorList>
            <person name="Tan P.W."/>
            <person name="Chan K.-G."/>
        </authorList>
    </citation>
    <scope>NUCLEOTIDE SEQUENCE [LARGE SCALE GENOMIC DNA]</scope>
    <source>
        <strain evidence="1 2">TPW30</strain>
    </source>
</reference>
<dbReference type="EMBL" id="JWSY01000023">
    <property type="protein sequence ID" value="KIC56418.1"/>
    <property type="molecule type" value="Genomic_DNA"/>
</dbReference>
<accession>A0A0B4DQ96</accession>
<comment type="caution">
    <text evidence="1">The sequence shown here is derived from an EMBL/GenBank/DDBJ whole genome shotgun (WGS) entry which is preliminary data.</text>
</comment>
<sequence length="249" mass="26960">MVLVALTPTQALAGAWTQPKGRGQAIVKYERLSADTGFDAAGEERDLPGRRRDATLGVFAEYGVSDRLTLQLKADWQDGEDAFVDYSGRGPIEIGATWQVWRDDRNAVSLYGGYTQAGEGRNAGYAAPGVGDHDWEARVSVGRSLGPMGERWGMDGAFVELQAARRLRDGLPDETRIDATAGARIGEDWMVLGQAFGGAADGGARWLSLEASVVRDFGAWSMQAGWRQTAAGQEIPISRGPVLAIWRRF</sequence>
<dbReference type="STRING" id="172043.RM53_12390"/>